<keyword evidence="1" id="KW-0812">Transmembrane</keyword>
<dbReference type="AlphaFoldDB" id="A0A371Q0Y5"/>
<keyword evidence="1" id="KW-1133">Transmembrane helix</keyword>
<sequence length="147" mass="15673">MTHAPARPPQPVPYDHVSRPVGADHVATAAVPRSPAGHPSAQKARDRKWWCPPLIALSVIASLYLPAFFLLGFATMATDSCGPDSCPDSVMVPLKSAPYLYLTGVGLALLSCVFPWNLRWRTPRIALAIAGAAVSASVVPLLLTVFF</sequence>
<evidence type="ECO:0000313" key="3">
    <source>
        <dbReference type="Proteomes" id="UP000262477"/>
    </source>
</evidence>
<keyword evidence="1" id="KW-0472">Membrane</keyword>
<proteinExistence type="predicted"/>
<protein>
    <submittedName>
        <fullName evidence="2">Uncharacterized protein</fullName>
    </submittedName>
</protein>
<accession>A0A371Q0Y5</accession>
<feature type="transmembrane region" description="Helical" evidence="1">
    <location>
        <begin position="54"/>
        <end position="78"/>
    </location>
</feature>
<organism evidence="2 3">
    <name type="scientific">Streptomyces inhibens</name>
    <dbReference type="NCBI Taxonomy" id="2293571"/>
    <lineage>
        <taxon>Bacteria</taxon>
        <taxon>Bacillati</taxon>
        <taxon>Actinomycetota</taxon>
        <taxon>Actinomycetes</taxon>
        <taxon>Kitasatosporales</taxon>
        <taxon>Streptomycetaceae</taxon>
        <taxon>Streptomyces</taxon>
    </lineage>
</organism>
<dbReference type="EMBL" id="QUAC01000171">
    <property type="protein sequence ID" value="REK88339.1"/>
    <property type="molecule type" value="Genomic_DNA"/>
</dbReference>
<gene>
    <name evidence="2" type="ORF">DY245_21680</name>
</gene>
<dbReference type="Proteomes" id="UP000262477">
    <property type="component" value="Unassembled WGS sequence"/>
</dbReference>
<evidence type="ECO:0000256" key="1">
    <source>
        <dbReference type="SAM" id="Phobius"/>
    </source>
</evidence>
<comment type="caution">
    <text evidence="2">The sequence shown here is derived from an EMBL/GenBank/DDBJ whole genome shotgun (WGS) entry which is preliminary data.</text>
</comment>
<feature type="transmembrane region" description="Helical" evidence="1">
    <location>
        <begin position="98"/>
        <end position="118"/>
    </location>
</feature>
<reference evidence="2 3" key="1">
    <citation type="submission" date="2018-08" db="EMBL/GenBank/DDBJ databases">
        <title>Streptomyces NEAU-D10 sp. nov., a novel Actinomycete isolated from soil.</title>
        <authorList>
            <person name="Jin L."/>
        </authorList>
    </citation>
    <scope>NUCLEOTIDE SEQUENCE [LARGE SCALE GENOMIC DNA]</scope>
    <source>
        <strain evidence="2 3">NEAU-D10</strain>
    </source>
</reference>
<keyword evidence="3" id="KW-1185">Reference proteome</keyword>
<evidence type="ECO:0000313" key="2">
    <source>
        <dbReference type="EMBL" id="REK88339.1"/>
    </source>
</evidence>
<feature type="transmembrane region" description="Helical" evidence="1">
    <location>
        <begin position="125"/>
        <end position="146"/>
    </location>
</feature>
<name>A0A371Q0Y5_STRIH</name>